<feature type="domain" description="FAD dependent oxidoreductase" evidence="2">
    <location>
        <begin position="66"/>
        <end position="537"/>
    </location>
</feature>
<dbReference type="GO" id="GO:0005737">
    <property type="term" value="C:cytoplasm"/>
    <property type="evidence" value="ECO:0007669"/>
    <property type="project" value="TreeGrafter"/>
</dbReference>
<dbReference type="Proteomes" id="UP000567179">
    <property type="component" value="Unassembled WGS sequence"/>
</dbReference>
<evidence type="ECO:0000259" key="2">
    <source>
        <dbReference type="Pfam" id="PF01266"/>
    </source>
</evidence>
<dbReference type="EMBL" id="JAACJJ010000044">
    <property type="protein sequence ID" value="KAF5314263.1"/>
    <property type="molecule type" value="Genomic_DNA"/>
</dbReference>
<dbReference type="AlphaFoldDB" id="A0A8H5EW83"/>
<dbReference type="OrthoDB" id="429143at2759"/>
<gene>
    <name evidence="3" type="ORF">D9619_011808</name>
</gene>
<name>A0A8H5EW83_9AGAR</name>
<dbReference type="SUPFAM" id="SSF51905">
    <property type="entry name" value="FAD/NAD(P)-binding domain"/>
    <property type="match status" value="1"/>
</dbReference>
<dbReference type="PANTHER" id="PTHR13847:SF213">
    <property type="entry name" value="DEPENDENT OXIDOREDUCTASE, PUTATIVE-RELATED"/>
    <property type="match status" value="1"/>
</dbReference>
<evidence type="ECO:0000256" key="1">
    <source>
        <dbReference type="SAM" id="MobiDB-lite"/>
    </source>
</evidence>
<evidence type="ECO:0000313" key="3">
    <source>
        <dbReference type="EMBL" id="KAF5314263.1"/>
    </source>
</evidence>
<keyword evidence="4" id="KW-1185">Reference proteome</keyword>
<dbReference type="PANTHER" id="PTHR13847">
    <property type="entry name" value="SARCOSINE DEHYDROGENASE-RELATED"/>
    <property type="match status" value="1"/>
</dbReference>
<dbReference type="InterPro" id="IPR036188">
    <property type="entry name" value="FAD/NAD-bd_sf"/>
</dbReference>
<accession>A0A8H5EW83</accession>
<dbReference type="Pfam" id="PF01266">
    <property type="entry name" value="DAO"/>
    <property type="match status" value="1"/>
</dbReference>
<organism evidence="3 4">
    <name type="scientific">Psilocybe cf. subviscida</name>
    <dbReference type="NCBI Taxonomy" id="2480587"/>
    <lineage>
        <taxon>Eukaryota</taxon>
        <taxon>Fungi</taxon>
        <taxon>Dikarya</taxon>
        <taxon>Basidiomycota</taxon>
        <taxon>Agaricomycotina</taxon>
        <taxon>Agaricomycetes</taxon>
        <taxon>Agaricomycetidae</taxon>
        <taxon>Agaricales</taxon>
        <taxon>Agaricineae</taxon>
        <taxon>Strophariaceae</taxon>
        <taxon>Psilocybe</taxon>
    </lineage>
</organism>
<dbReference type="InterPro" id="IPR006076">
    <property type="entry name" value="FAD-dep_OxRdtase"/>
</dbReference>
<feature type="region of interest" description="Disordered" evidence="1">
    <location>
        <begin position="485"/>
        <end position="504"/>
    </location>
</feature>
<reference evidence="3 4" key="1">
    <citation type="journal article" date="2020" name="ISME J.">
        <title>Uncovering the hidden diversity of litter-decomposition mechanisms in mushroom-forming fungi.</title>
        <authorList>
            <person name="Floudas D."/>
            <person name="Bentzer J."/>
            <person name="Ahren D."/>
            <person name="Johansson T."/>
            <person name="Persson P."/>
            <person name="Tunlid A."/>
        </authorList>
    </citation>
    <scope>NUCLEOTIDE SEQUENCE [LARGE SCALE GENOMIC DNA]</scope>
    <source>
        <strain evidence="3 4">CBS 101986</strain>
    </source>
</reference>
<dbReference type="Gene3D" id="3.30.9.10">
    <property type="entry name" value="D-Amino Acid Oxidase, subunit A, domain 2"/>
    <property type="match status" value="1"/>
</dbReference>
<comment type="caution">
    <text evidence="3">The sequence shown here is derived from an EMBL/GenBank/DDBJ whole genome shotgun (WGS) entry which is preliminary data.</text>
</comment>
<evidence type="ECO:0000313" key="4">
    <source>
        <dbReference type="Proteomes" id="UP000567179"/>
    </source>
</evidence>
<protein>
    <recommendedName>
        <fullName evidence="2">FAD dependent oxidoreductase domain-containing protein</fullName>
    </recommendedName>
</protein>
<sequence>MGGLFSSIRFALQTLKNVVDGYDVLSKRISLSPGIPQCNNSLPYWTVPLANVAHHGRDQELPLVADVVIIGSGITGTSVAKALLEQASKPLTIVMLEAREACSGATGRNGGHIAPNIYNEYSELKEAYGKSTAQDILRFRLAHISILLEVAKEEHLQEESQARLVEHIDAFLQPEKFARSQRELEEYLRDVSKDLREGFESSSERTTIDRLQLASSIMGCIFKPGAAIHPYRLITGLLQKFLTTYSNFYLYTHTPCTQITSDASAYTVITPRGEVRTPHVIHATNAWASHLLPGMRRKIIPTRAHMSTQRPGKGLSPPNPNPATASSMWAGSRAFVFYPGKQENAFDYLTQLLPSAAMRSPTSLPTAGEFMFGGGAMLGGRSESAFMDNIGVADDSGLDFEVEAYLSGALERYFSDHWGQEGDAPDVGAGVPSSGVWGTGRVKAAWTGIIALSADMQPWVGRVPQTVSRRKEPPPGSILESISVKQRTPGTETPSSVGSNTFEPRQTLAKPGEWICAGYTGEGMVHAWLSGQAVAQMVLNLNTNDPGTTSKGLDKRTPDLPKPFLISEKRIRDARVEYLLERVGG</sequence>
<dbReference type="Gene3D" id="3.50.50.60">
    <property type="entry name" value="FAD/NAD(P)-binding domain"/>
    <property type="match status" value="1"/>
</dbReference>
<proteinExistence type="predicted"/>